<name>A6YFN2_9MICC</name>
<dbReference type="RefSeq" id="WP_012311568.1">
    <property type="nucleotide sequence ID" value="NC_010494.1"/>
</dbReference>
<accession>A6YFN2</accession>
<sequence length="157" mass="17464">MSAPAYCFDANIIIDLNRHSPRDVWEVTWGALEALIEDGRAVMPRDVYRELERWDDACAPWAKSVADFVVETTSEELAVVAELSARYPEWVSGQQNAADPFVIAAAHCRSLSIVTHETAKGAGFTQANMKIPNAAAGYGVECMRFVDVARREGWIFR</sequence>
<proteinExistence type="predicted"/>
<evidence type="ECO:0008006" key="2">
    <source>
        <dbReference type="Google" id="ProtNLM"/>
    </source>
</evidence>
<protein>
    <recommendedName>
        <fullName evidence="2">PIN domain-containing protein</fullName>
    </recommendedName>
</protein>
<organism evidence="1">
    <name type="scientific">Arthrobacter sp. AK-1</name>
    <dbReference type="NCBI Taxonomy" id="415095"/>
    <lineage>
        <taxon>Bacteria</taxon>
        <taxon>Bacillati</taxon>
        <taxon>Actinomycetota</taxon>
        <taxon>Actinomycetes</taxon>
        <taxon>Micrococcales</taxon>
        <taxon>Micrococcaceae</taxon>
        <taxon>Arthrobacter</taxon>
    </lineage>
</organism>
<evidence type="ECO:0000313" key="1">
    <source>
        <dbReference type="EMBL" id="ABR67036.1"/>
    </source>
</evidence>
<dbReference type="Pfam" id="PF14367">
    <property type="entry name" value="DUF4411"/>
    <property type="match status" value="1"/>
</dbReference>
<dbReference type="AlphaFoldDB" id="A6YFN2"/>
<dbReference type="SUPFAM" id="SSF88723">
    <property type="entry name" value="PIN domain-like"/>
    <property type="match status" value="1"/>
</dbReference>
<dbReference type="InterPro" id="IPR016541">
    <property type="entry name" value="UCP008505"/>
</dbReference>
<keyword evidence="1" id="KW-0614">Plasmid</keyword>
<reference evidence="1" key="1">
    <citation type="submission" date="2007-03" db="EMBL/GenBank/DDBJ databases">
        <authorList>
            <person name="Jerke K.H."/>
            <person name="Nakatsu C.H."/>
            <person name="Konopka A.E."/>
        </authorList>
    </citation>
    <scope>NUCLEOTIDE SEQUENCE</scope>
    <source>
        <strain evidence="1">AK-1</strain>
        <plasmid evidence="1">pSI-1</plasmid>
    </source>
</reference>
<dbReference type="EMBL" id="EF495211">
    <property type="protein sequence ID" value="ABR67036.1"/>
    <property type="molecule type" value="Genomic_DNA"/>
</dbReference>
<reference evidence="1" key="2">
    <citation type="journal article" date="2008" name="Plasmid">
        <title>Comparative analysis of eight Arthrobacter plasmids.</title>
        <authorList>
            <person name="Jerke K."/>
            <person name="Nakatsu C.H."/>
            <person name="Beasley F."/>
            <person name="Konopka A."/>
        </authorList>
    </citation>
    <scope>NUCLEOTIDE SEQUENCE</scope>
    <source>
        <strain evidence="1">AK-1</strain>
        <plasmid evidence="1">pSI-1</plasmid>
    </source>
</reference>
<geneLocation type="plasmid" evidence="1">
    <name>pSI-1</name>
</geneLocation>
<dbReference type="InterPro" id="IPR029060">
    <property type="entry name" value="PIN-like_dom_sf"/>
</dbReference>